<feature type="transmembrane region" description="Helical" evidence="2">
    <location>
        <begin position="170"/>
        <end position="189"/>
    </location>
</feature>
<feature type="region of interest" description="Disordered" evidence="1">
    <location>
        <begin position="100"/>
        <end position="132"/>
    </location>
</feature>
<protein>
    <submittedName>
        <fullName evidence="3">Uncharacterized protein</fullName>
    </submittedName>
</protein>
<dbReference type="Proteomes" id="UP001558713">
    <property type="component" value="Unassembled WGS sequence"/>
</dbReference>
<dbReference type="PANTHER" id="PTHR36787">
    <property type="entry name" value="TRANSMEMBRANE PROTEIN"/>
    <property type="match status" value="1"/>
</dbReference>
<organism evidence="3 4">
    <name type="scientific">Cardamine amara subsp. amara</name>
    <dbReference type="NCBI Taxonomy" id="228776"/>
    <lineage>
        <taxon>Eukaryota</taxon>
        <taxon>Viridiplantae</taxon>
        <taxon>Streptophyta</taxon>
        <taxon>Embryophyta</taxon>
        <taxon>Tracheophyta</taxon>
        <taxon>Spermatophyta</taxon>
        <taxon>Magnoliopsida</taxon>
        <taxon>eudicotyledons</taxon>
        <taxon>Gunneridae</taxon>
        <taxon>Pentapetalae</taxon>
        <taxon>rosids</taxon>
        <taxon>malvids</taxon>
        <taxon>Brassicales</taxon>
        <taxon>Brassicaceae</taxon>
        <taxon>Cardamineae</taxon>
        <taxon>Cardamine</taxon>
    </lineage>
</organism>
<keyword evidence="2" id="KW-0812">Transmembrane</keyword>
<keyword evidence="4" id="KW-1185">Reference proteome</keyword>
<sequence>MAEEPEKVSSSLPQKLSAEKKPEDGGIKPQDPASSSGFRAYPNGDSPMYPVFNPALVPVQLDEQMNRGAGIYAVPVHQFGGHIAGLPSNYLIPLTYNVPTTRPSNEGETGGENQAQGGQGQQQQQPAQQRHAVERRFPNAFQLDWFLILKLAAVIFLFNQDGSRQRLAVLVIFATIIYLYQTGALAPFVRWLSQGMHRAAVPPPRPQRPAARADNDPAAAVPLNEDAVPEGQENQADNVNRANANENENVDAGNQGNQWWGIVKEIQMIVFGFITSLLPGFHNVE</sequence>
<evidence type="ECO:0000256" key="1">
    <source>
        <dbReference type="SAM" id="MobiDB-lite"/>
    </source>
</evidence>
<reference evidence="3 4" key="1">
    <citation type="submission" date="2024-04" db="EMBL/GenBank/DDBJ databases">
        <title>Genome assembly C_amara_ONT_v2.</title>
        <authorList>
            <person name="Yant L."/>
            <person name="Moore C."/>
            <person name="Slenker M."/>
        </authorList>
    </citation>
    <scope>NUCLEOTIDE SEQUENCE [LARGE SCALE GENOMIC DNA]</scope>
    <source>
        <tissue evidence="3">Leaf</tissue>
    </source>
</reference>
<keyword evidence="2" id="KW-0472">Membrane</keyword>
<comment type="caution">
    <text evidence="3">The sequence shown here is derived from an EMBL/GenBank/DDBJ whole genome shotgun (WGS) entry which is preliminary data.</text>
</comment>
<evidence type="ECO:0000313" key="4">
    <source>
        <dbReference type="Proteomes" id="UP001558713"/>
    </source>
</evidence>
<keyword evidence="2" id="KW-1133">Transmembrane helix</keyword>
<evidence type="ECO:0000256" key="2">
    <source>
        <dbReference type="SAM" id="Phobius"/>
    </source>
</evidence>
<feature type="compositionally biased region" description="Basic and acidic residues" evidence="1">
    <location>
        <begin position="17"/>
        <end position="26"/>
    </location>
</feature>
<feature type="compositionally biased region" description="Low complexity" evidence="1">
    <location>
        <begin position="111"/>
        <end position="129"/>
    </location>
</feature>
<evidence type="ECO:0000313" key="3">
    <source>
        <dbReference type="EMBL" id="KAL1210588.1"/>
    </source>
</evidence>
<accession>A0ABD1AV14</accession>
<gene>
    <name evidence="3" type="ORF">V5N11_006907</name>
</gene>
<dbReference type="AlphaFoldDB" id="A0ABD1AV14"/>
<feature type="transmembrane region" description="Helical" evidence="2">
    <location>
        <begin position="140"/>
        <end position="158"/>
    </location>
</feature>
<name>A0ABD1AV14_CARAN</name>
<feature type="region of interest" description="Disordered" evidence="1">
    <location>
        <begin position="1"/>
        <end position="42"/>
    </location>
</feature>
<dbReference type="EMBL" id="JBANAX010000394">
    <property type="protein sequence ID" value="KAL1210588.1"/>
    <property type="molecule type" value="Genomic_DNA"/>
</dbReference>
<proteinExistence type="predicted"/>